<keyword evidence="3" id="KW-1003">Cell membrane</keyword>
<keyword evidence="4 7" id="KW-0812">Transmembrane</keyword>
<keyword evidence="5 7" id="KW-1133">Transmembrane helix</keyword>
<accession>A0A154BMI6</accession>
<keyword evidence="6 7" id="KW-0472">Membrane</keyword>
<dbReference type="Proteomes" id="UP000076268">
    <property type="component" value="Unassembled WGS sequence"/>
</dbReference>
<dbReference type="STRING" id="1794912.AXX12_13240"/>
<feature type="transmembrane region" description="Helical" evidence="7">
    <location>
        <begin position="63"/>
        <end position="83"/>
    </location>
</feature>
<evidence type="ECO:0000259" key="8">
    <source>
        <dbReference type="Pfam" id="PF00892"/>
    </source>
</evidence>
<dbReference type="PANTHER" id="PTHR42920:SF5">
    <property type="entry name" value="EAMA DOMAIN-CONTAINING PROTEIN"/>
    <property type="match status" value="1"/>
</dbReference>
<evidence type="ECO:0000256" key="2">
    <source>
        <dbReference type="ARBA" id="ARBA00007362"/>
    </source>
</evidence>
<feature type="transmembrane region" description="Helical" evidence="7">
    <location>
        <begin position="7"/>
        <end position="24"/>
    </location>
</feature>
<evidence type="ECO:0000256" key="6">
    <source>
        <dbReference type="ARBA" id="ARBA00023136"/>
    </source>
</evidence>
<dbReference type="GO" id="GO:0005886">
    <property type="term" value="C:plasma membrane"/>
    <property type="evidence" value="ECO:0007669"/>
    <property type="project" value="UniProtKB-SubCell"/>
</dbReference>
<dbReference type="PANTHER" id="PTHR42920">
    <property type="entry name" value="OS03G0707200 PROTEIN-RELATED"/>
    <property type="match status" value="1"/>
</dbReference>
<dbReference type="AlphaFoldDB" id="A0A154BMI6"/>
<dbReference type="InterPro" id="IPR051258">
    <property type="entry name" value="Diverse_Substrate_Transporter"/>
</dbReference>
<gene>
    <name evidence="9" type="ORF">AXX12_13240</name>
</gene>
<proteinExistence type="inferred from homology"/>
<evidence type="ECO:0000256" key="4">
    <source>
        <dbReference type="ARBA" id="ARBA00022692"/>
    </source>
</evidence>
<feature type="transmembrane region" description="Helical" evidence="7">
    <location>
        <begin position="36"/>
        <end position="56"/>
    </location>
</feature>
<comment type="caution">
    <text evidence="9">The sequence shown here is derived from an EMBL/GenBank/DDBJ whole genome shotgun (WGS) entry which is preliminary data.</text>
</comment>
<feature type="transmembrane region" description="Helical" evidence="7">
    <location>
        <begin position="89"/>
        <end position="107"/>
    </location>
</feature>
<evidence type="ECO:0000256" key="5">
    <source>
        <dbReference type="ARBA" id="ARBA00022989"/>
    </source>
</evidence>
<keyword evidence="10" id="KW-1185">Reference proteome</keyword>
<evidence type="ECO:0000256" key="7">
    <source>
        <dbReference type="SAM" id="Phobius"/>
    </source>
</evidence>
<evidence type="ECO:0000256" key="1">
    <source>
        <dbReference type="ARBA" id="ARBA00004651"/>
    </source>
</evidence>
<sequence length="128" mass="13971">MNNKKAELLMMSVSLAWGSSYLLMKIGLDSISPFNLIALRFGIAFTCMAVIFLPRFRALTSSVLAKGTLMGILLFLLFAGLVYGVNHTTASTAGFLASTTVILVPILESIPPRYRKHRYNGVQSLALD</sequence>
<comment type="similarity">
    <text evidence="2">Belongs to the EamA transporter family.</text>
</comment>
<reference evidence="9 10" key="1">
    <citation type="submission" date="2016-02" db="EMBL/GenBank/DDBJ databases">
        <title>Anaerosporomusa subterraneum gen. nov., sp. nov., a spore-forming obligate anaerobe isolated from saprolite.</title>
        <authorList>
            <person name="Choi J.K."/>
            <person name="Shah M."/>
            <person name="Yee N."/>
        </authorList>
    </citation>
    <scope>NUCLEOTIDE SEQUENCE [LARGE SCALE GENOMIC DNA]</scope>
    <source>
        <strain evidence="9 10">RU4</strain>
    </source>
</reference>
<protein>
    <recommendedName>
        <fullName evidence="8">EamA domain-containing protein</fullName>
    </recommendedName>
</protein>
<feature type="domain" description="EamA" evidence="8">
    <location>
        <begin position="5"/>
        <end position="109"/>
    </location>
</feature>
<dbReference type="Pfam" id="PF00892">
    <property type="entry name" value="EamA"/>
    <property type="match status" value="1"/>
</dbReference>
<evidence type="ECO:0000256" key="3">
    <source>
        <dbReference type="ARBA" id="ARBA00022475"/>
    </source>
</evidence>
<evidence type="ECO:0000313" key="9">
    <source>
        <dbReference type="EMBL" id="KYZ75136.1"/>
    </source>
</evidence>
<name>A0A154BMI6_ANASB</name>
<evidence type="ECO:0000313" key="10">
    <source>
        <dbReference type="Proteomes" id="UP000076268"/>
    </source>
</evidence>
<dbReference type="InterPro" id="IPR000620">
    <property type="entry name" value="EamA_dom"/>
</dbReference>
<comment type="subcellular location">
    <subcellularLocation>
        <location evidence="1">Cell membrane</location>
        <topology evidence="1">Multi-pass membrane protein</topology>
    </subcellularLocation>
</comment>
<dbReference type="RefSeq" id="WP_066244615.1">
    <property type="nucleotide sequence ID" value="NZ_LSGP01000025.1"/>
</dbReference>
<organism evidence="9 10">
    <name type="scientific">Anaerosporomusa subterranea</name>
    <dbReference type="NCBI Taxonomy" id="1794912"/>
    <lineage>
        <taxon>Bacteria</taxon>
        <taxon>Bacillati</taxon>
        <taxon>Bacillota</taxon>
        <taxon>Negativicutes</taxon>
        <taxon>Acetonemataceae</taxon>
        <taxon>Anaerosporomusa</taxon>
    </lineage>
</organism>
<dbReference type="EMBL" id="LSGP01000025">
    <property type="protein sequence ID" value="KYZ75136.1"/>
    <property type="molecule type" value="Genomic_DNA"/>
</dbReference>